<dbReference type="GO" id="GO:0003735">
    <property type="term" value="F:structural constituent of ribosome"/>
    <property type="evidence" value="ECO:0007669"/>
    <property type="project" value="InterPro"/>
</dbReference>
<organism evidence="7 8">
    <name type="scientific">Candidatus Dojkabacteria bacterium</name>
    <dbReference type="NCBI Taxonomy" id="2099670"/>
    <lineage>
        <taxon>Bacteria</taxon>
        <taxon>Candidatus Dojkabacteria</taxon>
    </lineage>
</organism>
<evidence type="ECO:0000256" key="1">
    <source>
        <dbReference type="ARBA" id="ARBA00010797"/>
    </source>
</evidence>
<dbReference type="Gene3D" id="2.40.50.100">
    <property type="match status" value="1"/>
</dbReference>
<feature type="compositionally biased region" description="Basic residues" evidence="6">
    <location>
        <begin position="94"/>
        <end position="108"/>
    </location>
</feature>
<gene>
    <name evidence="7" type="primary">rpmA</name>
    <name evidence="7" type="ORF">KC717_00055</name>
</gene>
<feature type="region of interest" description="Disordered" evidence="6">
    <location>
        <begin position="92"/>
        <end position="137"/>
    </location>
</feature>
<sequence>MAKHKSQGSAKRTVNVAGKRRGVKRYGGQTVNAGEIIVRQLGTKFHPGKNAGIGKDHTIFAKVTGIVRYREMTGYKRGQKCIDILLPEDLEKPVKKKKSTVKQAKKTTTKSTAKKTTETKKTTKKPAAKKKTTSNKK</sequence>
<evidence type="ECO:0000256" key="6">
    <source>
        <dbReference type="SAM" id="MobiDB-lite"/>
    </source>
</evidence>
<reference evidence="7" key="1">
    <citation type="submission" date="2020-04" db="EMBL/GenBank/DDBJ databases">
        <authorList>
            <person name="Zhang T."/>
        </authorList>
    </citation>
    <scope>NUCLEOTIDE SEQUENCE</scope>
    <source>
        <strain evidence="7">HKST-UBA11</strain>
    </source>
</reference>
<dbReference type="Proteomes" id="UP000754563">
    <property type="component" value="Unassembled WGS sequence"/>
</dbReference>
<dbReference type="NCBIfam" id="TIGR00062">
    <property type="entry name" value="L27"/>
    <property type="match status" value="1"/>
</dbReference>
<dbReference type="SUPFAM" id="SSF110324">
    <property type="entry name" value="Ribosomal L27 protein-like"/>
    <property type="match status" value="1"/>
</dbReference>
<evidence type="ECO:0000256" key="4">
    <source>
        <dbReference type="ARBA" id="ARBA00035175"/>
    </source>
</evidence>
<evidence type="ECO:0000256" key="2">
    <source>
        <dbReference type="ARBA" id="ARBA00022980"/>
    </source>
</evidence>
<protein>
    <recommendedName>
        <fullName evidence="4">Large ribosomal subunit protein bL27</fullName>
    </recommendedName>
    <alternativeName>
        <fullName evidence="5">50S ribosomal protein L27</fullName>
    </alternativeName>
</protein>
<evidence type="ECO:0000256" key="5">
    <source>
        <dbReference type="ARBA" id="ARBA00035477"/>
    </source>
</evidence>
<dbReference type="GO" id="GO:0022625">
    <property type="term" value="C:cytosolic large ribosomal subunit"/>
    <property type="evidence" value="ECO:0007669"/>
    <property type="project" value="TreeGrafter"/>
</dbReference>
<comment type="caution">
    <text evidence="7">The sequence shown here is derived from an EMBL/GenBank/DDBJ whole genome shotgun (WGS) entry which is preliminary data.</text>
</comment>
<dbReference type="Pfam" id="PF01016">
    <property type="entry name" value="Ribosomal_L27"/>
    <property type="match status" value="1"/>
</dbReference>
<dbReference type="EMBL" id="JAGQLH010000001">
    <property type="protein sequence ID" value="MCA9385018.1"/>
    <property type="molecule type" value="Genomic_DNA"/>
</dbReference>
<dbReference type="InterPro" id="IPR001684">
    <property type="entry name" value="Ribosomal_bL27"/>
</dbReference>
<keyword evidence="2 7" id="KW-0689">Ribosomal protein</keyword>
<evidence type="ECO:0000313" key="7">
    <source>
        <dbReference type="EMBL" id="MCA9385018.1"/>
    </source>
</evidence>
<evidence type="ECO:0000313" key="8">
    <source>
        <dbReference type="Proteomes" id="UP000754563"/>
    </source>
</evidence>
<dbReference type="FunFam" id="2.40.50.100:FF:000020">
    <property type="entry name" value="50S ribosomal protein L27"/>
    <property type="match status" value="1"/>
</dbReference>
<accession>A0A955RK51</accession>
<reference evidence="7" key="2">
    <citation type="journal article" date="2021" name="Microbiome">
        <title>Successional dynamics and alternative stable states in a saline activated sludge microbial community over 9 years.</title>
        <authorList>
            <person name="Wang Y."/>
            <person name="Ye J."/>
            <person name="Ju F."/>
            <person name="Liu L."/>
            <person name="Boyd J.A."/>
            <person name="Deng Y."/>
            <person name="Parks D.H."/>
            <person name="Jiang X."/>
            <person name="Yin X."/>
            <person name="Woodcroft B.J."/>
            <person name="Tyson G.W."/>
            <person name="Hugenholtz P."/>
            <person name="Polz M.F."/>
            <person name="Zhang T."/>
        </authorList>
    </citation>
    <scope>NUCLEOTIDE SEQUENCE</scope>
    <source>
        <strain evidence="7">HKST-UBA11</strain>
    </source>
</reference>
<dbReference type="PRINTS" id="PR00063">
    <property type="entry name" value="RIBOSOMALL27"/>
</dbReference>
<dbReference type="GO" id="GO:0006412">
    <property type="term" value="P:translation"/>
    <property type="evidence" value="ECO:0007669"/>
    <property type="project" value="InterPro"/>
</dbReference>
<proteinExistence type="inferred from homology"/>
<comment type="similarity">
    <text evidence="1">Belongs to the bacterial ribosomal protein bL27 family.</text>
</comment>
<dbReference type="PANTHER" id="PTHR15893">
    <property type="entry name" value="RIBOSOMAL PROTEIN L27"/>
    <property type="match status" value="1"/>
</dbReference>
<evidence type="ECO:0000256" key="3">
    <source>
        <dbReference type="ARBA" id="ARBA00023274"/>
    </source>
</evidence>
<keyword evidence="3" id="KW-0687">Ribonucleoprotein</keyword>
<feature type="compositionally biased region" description="Basic residues" evidence="6">
    <location>
        <begin position="122"/>
        <end position="137"/>
    </location>
</feature>
<dbReference type="AlphaFoldDB" id="A0A955RK51"/>
<dbReference type="PANTHER" id="PTHR15893:SF0">
    <property type="entry name" value="LARGE RIBOSOMAL SUBUNIT PROTEIN BL27M"/>
    <property type="match status" value="1"/>
</dbReference>
<name>A0A955RK51_9BACT</name>